<name>A0A8B4BSI9_HEYCO</name>
<reference evidence="1 2" key="1">
    <citation type="submission" date="2016-11" db="EMBL/GenBank/DDBJ databases">
        <authorList>
            <person name="Varghese N."/>
            <person name="Submissions S."/>
        </authorList>
    </citation>
    <scope>NUCLEOTIDE SEQUENCE [LARGE SCALE GENOMIC DNA]</scope>
    <source>
        <strain evidence="1 2">DSM 1</strain>
    </source>
</reference>
<gene>
    <name evidence="1" type="ORF">SAMN02745208_00009</name>
</gene>
<dbReference type="Proteomes" id="UP000184029">
    <property type="component" value="Unassembled WGS sequence"/>
</dbReference>
<dbReference type="AlphaFoldDB" id="A0A8B4BSI9"/>
<dbReference type="EMBL" id="FQUB01000003">
    <property type="protein sequence ID" value="SHE27286.1"/>
    <property type="molecule type" value="Genomic_DNA"/>
</dbReference>
<proteinExistence type="predicted"/>
<evidence type="ECO:0000313" key="1">
    <source>
        <dbReference type="EMBL" id="SHE27286.1"/>
    </source>
</evidence>
<accession>A0A8B4BSI9</accession>
<organism evidence="1 2">
    <name type="scientific">Heyndrickxia coagulans DSM 1 = ATCC 7050</name>
    <dbReference type="NCBI Taxonomy" id="1121088"/>
    <lineage>
        <taxon>Bacteria</taxon>
        <taxon>Bacillati</taxon>
        <taxon>Bacillota</taxon>
        <taxon>Bacilli</taxon>
        <taxon>Bacillales</taxon>
        <taxon>Bacillaceae</taxon>
        <taxon>Heyndrickxia</taxon>
    </lineage>
</organism>
<comment type="caution">
    <text evidence="1">The sequence shown here is derived from an EMBL/GenBank/DDBJ whole genome shotgun (WGS) entry which is preliminary data.</text>
</comment>
<protein>
    <submittedName>
        <fullName evidence="1">Uncharacterized protein</fullName>
    </submittedName>
</protein>
<dbReference type="KEGG" id="bcoa:BF29_284"/>
<sequence length="64" mass="7283">MCEMIGNSHNVPEPLIQLVFSFSVCKQAPSLLFVLYSPRNITKIVCYDAIVYERETNENEGGHH</sequence>
<evidence type="ECO:0000313" key="2">
    <source>
        <dbReference type="Proteomes" id="UP000184029"/>
    </source>
</evidence>